<dbReference type="SMART" id="SM00185">
    <property type="entry name" value="ARM"/>
    <property type="match status" value="8"/>
</dbReference>
<protein>
    <recommendedName>
        <fullName evidence="6">U-box domain-containing protein</fullName>
    </recommendedName>
</protein>
<dbReference type="Proteomes" id="UP000593564">
    <property type="component" value="Unassembled WGS sequence"/>
</dbReference>
<dbReference type="Gene3D" id="1.25.10.10">
    <property type="entry name" value="Leucine-rich Repeat Variant"/>
    <property type="match status" value="4"/>
</dbReference>
<reference evidence="5" key="1">
    <citation type="journal article" date="2020" name="Nat. Commun.">
        <title>Genome assembly of wild tea tree DASZ reveals pedigree and selection history of tea varieties.</title>
        <authorList>
            <person name="Zhang W."/>
            <person name="Zhang Y."/>
            <person name="Qiu H."/>
            <person name="Guo Y."/>
            <person name="Wan H."/>
            <person name="Zhang X."/>
            <person name="Scossa F."/>
            <person name="Alseekh S."/>
            <person name="Zhang Q."/>
            <person name="Wang P."/>
            <person name="Xu L."/>
            <person name="Schmidt M.H."/>
            <person name="Jia X."/>
            <person name="Li D."/>
            <person name="Zhu A."/>
            <person name="Guo F."/>
            <person name="Chen W."/>
            <person name="Ni D."/>
            <person name="Usadel B."/>
            <person name="Fernie A.R."/>
            <person name="Wen W."/>
        </authorList>
    </citation>
    <scope>NUCLEOTIDE SEQUENCE [LARGE SCALE GENOMIC DNA]</scope>
    <source>
        <strain evidence="5">cv. G240</strain>
    </source>
</reference>
<organism evidence="4 5">
    <name type="scientific">Camellia sinensis</name>
    <name type="common">Tea plant</name>
    <name type="synonym">Thea sinensis</name>
    <dbReference type="NCBI Taxonomy" id="4442"/>
    <lineage>
        <taxon>Eukaryota</taxon>
        <taxon>Viridiplantae</taxon>
        <taxon>Streptophyta</taxon>
        <taxon>Embryophyta</taxon>
        <taxon>Tracheophyta</taxon>
        <taxon>Spermatophyta</taxon>
        <taxon>Magnoliopsida</taxon>
        <taxon>eudicotyledons</taxon>
        <taxon>Gunneridae</taxon>
        <taxon>Pentapetalae</taxon>
        <taxon>asterids</taxon>
        <taxon>Ericales</taxon>
        <taxon>Theaceae</taxon>
        <taxon>Camellia</taxon>
    </lineage>
</organism>
<sequence length="972" mass="106571">MDNGSFVSDTVTSYEAKDSEMEGESFTELSVFIEKLSSILSELKENKLIKNPPIGKAIESLETELGQAKDLMMMMRNDPNCSRTPLKKQIEEVTHDLGRSLGLVLFASHDVSLIARANKEKIEALRRELMSVRLNLSSESEFVNDVETEETEETDEAEAEAEAEIEIETETEIEEVEAEAEIETETEIEEEEAEAEAEAEAEIETETEIEEVEAEAEIETETEIEEEEAEAEAEAEAEIEIETETEIEEAEAEAEAEAEIEIETETEIEEAEAEAEAEAETEEAEAEAEAEAELEKEEEEENETFRIILDIDDVVLQLKYGNDDEFKSALLGLNALIMDNTITSEQISNEGVIAILFNRLGSSKPNNRLTIIQILRKLTLQDAENKEKMADAGCLLTLVKSLARDVEEQRETVGLLLNLSDVAAVRRRIGRIQGCIVMLVAILNGDDLVASHDAGKLLNGLSKNTQNALHMAEAGYFKPLVQYLKEGSDMSKILMATALSRMELTDQSKASLGEDGAIEPLVKMFNGGKLEAKLSALSALQNLSSFEENIQRLMSTGIVASLLQLLFSVTSVLMTLREPASAILARIAQSESILVNQDVAQQMLSLLNLSSPVIQLHLLHALNSIAMHRSASKVRVKMKENGAIQLLLPFLTENNTKIRTGALELIYTLSKDLPGELTEQLGETHLNLLISIISSATSETEKAAAVGILSNLPVSDKKSRDILKRANLVPILIPMLSSALVTSATPTTCWLAESIAGVFIRLTVPSDRKLQLLSAEQGMIPLLVKLLSNGSPMAKFRAAISLAQLSQNSFSLRKSRTTSRWLCVPPSADAFCDVHDGHCSVKGTFCLVKAGAVSILVQILQGNDREADEGVLSALSTLLQDEIWENGSNCIAKTSGVQAIVKVLEQGTVKSQEKALWILERIFRVEAHRVHYGASAQAVLIDLAQNGDPKLKPTIAKLLAQLELLQLQSSYF</sequence>
<dbReference type="SUPFAM" id="SSF48371">
    <property type="entry name" value="ARM repeat"/>
    <property type="match status" value="2"/>
</dbReference>
<evidence type="ECO:0000256" key="1">
    <source>
        <dbReference type="ARBA" id="ARBA00022737"/>
    </source>
</evidence>
<feature type="compositionally biased region" description="Acidic residues" evidence="3">
    <location>
        <begin position="142"/>
        <end position="302"/>
    </location>
</feature>
<dbReference type="PROSITE" id="PS50176">
    <property type="entry name" value="ARM_REPEAT"/>
    <property type="match status" value="1"/>
</dbReference>
<reference evidence="4 5" key="2">
    <citation type="submission" date="2020-07" db="EMBL/GenBank/DDBJ databases">
        <title>Genome assembly of wild tea tree DASZ reveals pedigree and selection history of tea varieties.</title>
        <authorList>
            <person name="Zhang W."/>
        </authorList>
    </citation>
    <scope>NUCLEOTIDE SEQUENCE [LARGE SCALE GENOMIC DNA]</scope>
    <source>
        <strain evidence="5">cv. G240</strain>
        <tissue evidence="4">Leaf</tissue>
    </source>
</reference>
<dbReference type="AlphaFoldDB" id="A0A7J7H306"/>
<comment type="caution">
    <text evidence="4">The sequence shown here is derived from an EMBL/GenBank/DDBJ whole genome shotgun (WGS) entry which is preliminary data.</text>
</comment>
<evidence type="ECO:0000256" key="3">
    <source>
        <dbReference type="SAM" id="MobiDB-lite"/>
    </source>
</evidence>
<proteinExistence type="predicted"/>
<dbReference type="InterPro" id="IPR011989">
    <property type="entry name" value="ARM-like"/>
</dbReference>
<evidence type="ECO:0008006" key="6">
    <source>
        <dbReference type="Google" id="ProtNLM"/>
    </source>
</evidence>
<gene>
    <name evidence="4" type="ORF">HYC85_016859</name>
</gene>
<keyword evidence="1" id="KW-0677">Repeat</keyword>
<dbReference type="InterPro" id="IPR000225">
    <property type="entry name" value="Armadillo"/>
</dbReference>
<evidence type="ECO:0000313" key="4">
    <source>
        <dbReference type="EMBL" id="KAF5946631.1"/>
    </source>
</evidence>
<name>A0A7J7H306_CAMSI</name>
<dbReference type="InterPro" id="IPR016024">
    <property type="entry name" value="ARM-type_fold"/>
</dbReference>
<dbReference type="PANTHER" id="PTHR45958">
    <property type="entry name" value="RING-TYPE E3 UBIQUITIN TRANSFERASE"/>
    <property type="match status" value="1"/>
</dbReference>
<dbReference type="InterPro" id="IPR052608">
    <property type="entry name" value="U-box_domain_protein"/>
</dbReference>
<feature type="region of interest" description="Disordered" evidence="3">
    <location>
        <begin position="141"/>
        <end position="302"/>
    </location>
</feature>
<evidence type="ECO:0000313" key="5">
    <source>
        <dbReference type="Proteomes" id="UP000593564"/>
    </source>
</evidence>
<evidence type="ECO:0000256" key="2">
    <source>
        <dbReference type="PROSITE-ProRule" id="PRU00259"/>
    </source>
</evidence>
<accession>A0A7J7H306</accession>
<dbReference type="PANTHER" id="PTHR45958:SF12">
    <property type="entry name" value="OS01G0948500 PROTEIN"/>
    <property type="match status" value="1"/>
</dbReference>
<dbReference type="EMBL" id="JACBKZ010000007">
    <property type="protein sequence ID" value="KAF5946631.1"/>
    <property type="molecule type" value="Genomic_DNA"/>
</dbReference>
<feature type="repeat" description="ARM" evidence="2">
    <location>
        <begin position="516"/>
        <end position="558"/>
    </location>
</feature>
<keyword evidence="5" id="KW-1185">Reference proteome</keyword>